<gene>
    <name evidence="3" type="ORF">H8S17_00575</name>
</gene>
<evidence type="ECO:0000313" key="3">
    <source>
        <dbReference type="EMBL" id="MBC5712715.1"/>
    </source>
</evidence>
<keyword evidence="4" id="KW-1185">Reference proteome</keyword>
<dbReference type="Pfam" id="PF25583">
    <property type="entry name" value="WCX"/>
    <property type="match status" value="1"/>
</dbReference>
<dbReference type="RefSeq" id="WP_186865790.1">
    <property type="nucleotide sequence ID" value="NZ_JACOPH010000001.1"/>
</dbReference>
<evidence type="ECO:0000313" key="4">
    <source>
        <dbReference type="Proteomes" id="UP000606720"/>
    </source>
</evidence>
<protein>
    <submittedName>
        <fullName evidence="3">WYL domain-containing protein</fullName>
    </submittedName>
</protein>
<sequence>MENGISDSKRLSLIYLQELFLQKTDETHFLKMPQILAFLEKKDIFIDRRTVYTYFKLLNYTGFDIVSVREKGDCKYHHPQRIFDITELKFLIDSIAASKFLTEKKSKELIDKVKSLASDYDNAALNRSVLLGNRVKSINNTVLENLDSIYAAIADNSKITFQYMRWNPQHKLEYQKGGKLYSVSPYAVSLNADNYYLIAYDNAAELLKHYRIDKMKNINLLHEAREGKKIFKSFNPVDYTLKTFGMYGGREETVSIECSNSLVGVFIDRFGYAAHLRPDFDNADKTIVRISVNVSPQFYAWLFALGTGVKILSPDSVINEFIAMTDSVLKNYRN</sequence>
<dbReference type="AlphaFoldDB" id="A0A923LKX0"/>
<dbReference type="PANTHER" id="PTHR34580">
    <property type="match status" value="1"/>
</dbReference>
<dbReference type="InterPro" id="IPR057727">
    <property type="entry name" value="WCX_dom"/>
</dbReference>
<dbReference type="Pfam" id="PF13280">
    <property type="entry name" value="WYL"/>
    <property type="match status" value="1"/>
</dbReference>
<name>A0A923LKX0_9FIRM</name>
<organism evidence="3 4">
    <name type="scientific">Roseburia zhanii</name>
    <dbReference type="NCBI Taxonomy" id="2763064"/>
    <lineage>
        <taxon>Bacteria</taxon>
        <taxon>Bacillati</taxon>
        <taxon>Bacillota</taxon>
        <taxon>Clostridia</taxon>
        <taxon>Lachnospirales</taxon>
        <taxon>Lachnospiraceae</taxon>
        <taxon>Roseburia</taxon>
    </lineage>
</organism>
<feature type="domain" description="WYL" evidence="1">
    <location>
        <begin position="144"/>
        <end position="218"/>
    </location>
</feature>
<comment type="caution">
    <text evidence="3">The sequence shown here is derived from an EMBL/GenBank/DDBJ whole genome shotgun (WGS) entry which is preliminary data.</text>
</comment>
<feature type="domain" description="WCX" evidence="2">
    <location>
        <begin position="253"/>
        <end position="324"/>
    </location>
</feature>
<dbReference type="Proteomes" id="UP000606720">
    <property type="component" value="Unassembled WGS sequence"/>
</dbReference>
<dbReference type="InterPro" id="IPR026881">
    <property type="entry name" value="WYL_dom"/>
</dbReference>
<evidence type="ECO:0000259" key="1">
    <source>
        <dbReference type="Pfam" id="PF13280"/>
    </source>
</evidence>
<dbReference type="PROSITE" id="PS52050">
    <property type="entry name" value="WYL"/>
    <property type="match status" value="1"/>
</dbReference>
<proteinExistence type="predicted"/>
<dbReference type="EMBL" id="JACOPH010000001">
    <property type="protein sequence ID" value="MBC5712715.1"/>
    <property type="molecule type" value="Genomic_DNA"/>
</dbReference>
<reference evidence="3" key="1">
    <citation type="submission" date="2020-08" db="EMBL/GenBank/DDBJ databases">
        <title>Genome public.</title>
        <authorList>
            <person name="Liu C."/>
            <person name="Sun Q."/>
        </authorList>
    </citation>
    <scope>NUCLEOTIDE SEQUENCE</scope>
    <source>
        <strain evidence="3">BX1005</strain>
    </source>
</reference>
<evidence type="ECO:0000259" key="2">
    <source>
        <dbReference type="Pfam" id="PF25583"/>
    </source>
</evidence>
<dbReference type="PANTHER" id="PTHR34580:SF1">
    <property type="entry name" value="PROTEIN PAFC"/>
    <property type="match status" value="1"/>
</dbReference>
<accession>A0A923LKX0</accession>
<dbReference type="InterPro" id="IPR051534">
    <property type="entry name" value="CBASS_pafABC_assoc_protein"/>
</dbReference>